<dbReference type="GO" id="GO:0005737">
    <property type="term" value="C:cytoplasm"/>
    <property type="evidence" value="ECO:0007669"/>
    <property type="project" value="TreeGrafter"/>
</dbReference>
<sequence>MTRFTSALVGEETLLIGCGDQLLDHGHGIAAVVSTNPHVIGWAASHGLPVHDTVAGLRAGAGFDWLFSIANLSVIPDDVLALPAKGAINFHDGPLPRMAGLNTPVWALLNGETDHGISWHVMEAGIDKGDLLVTREIAIAEDDTAHSLNSKCYAAGLDSFAELLGQIETDTLAPRPQDFTTRSYFAGSKRPRAAAAIDVAQPAAQTAAMIRALDFGGYWNPLALPRLLTAKGPLFPRSATVVPAQADTQPGQVLEATDDSLTIATTDGALRLASLLDTEGKPATPRALFEAGETLPALAADTADQLTATAERLARHQRHWRARLTEMTPVQVPLARPAGKTADWVVEDVALPAGLDRATALTVLAAWALQGMGQRAGDIAYAPASLKRDARTPSITAPWMPLRLEATDATTLAEAIAAVTGEIATADGKPGFPDDLALRDPALGTLQTPAIAISDGPSTIPGAVIVAALDPSGTCHLHIDRARLDDAAISLLTERLSAMLTRAANCVPDTFTMQALCTLPKSERILQLTTWNATEAQYDPALTIHRAFERQAEQTPDATALVFEDTELTYAELNARANRAAQALQDAGVGRNVNVGLCLRRSPDLLIGALAILKAGGAYVPLDPDHPADRLAHIMGDSGARVLLAHGPTQGNLPETDAKLILLDHVDQTGDAPNVDGGSGPDDLAYLIYTSGSTGKPKGVMVEHRNVANFFRGMDDCVDRTAGNVWLAVTSISFDISVLELFYTLARGFKVVVTGSENRAAVSNGPIAASGEPMDFSVYFWGNDDGPGPKKYQLLLDAARFADANGFAAVWTPERHFHAFGGPYPNPSVSGAAIAAVTQNISVRAGSIVAPLHHPARIAEDWAMIDNLTNGRAGLAFASGWHPDDFVLRPENTPPNNKPALYDTMNKARALWRGEAVDFPTQSGDMLPVKTLPRPVSEELECWVTTAGNPQTWREAGEQGAHILTHLLGQSIDEVAEKITIYHDALRGAGHDPADFKVTVMLHSYISDSREHAREVARDPMKNYLRSAAGLIKQYAWAFPAFKRPEGVKSPFEMDLGTLGEDELEAILDFAFERYFEDSGLFGTVADGVARAEQMKRIGVTEIACLVDYGIAPEMVLEGLELIKQVMDASNAPATLADDDFSLAAQIIRHDVTHLQCTPSMARILTQNDEARMALRHVRQLLIGGEAFPADLAQDLRSASSARIDNMYGPTETTVWSAHQRVQPGAHGHTVPIGQPIANTQVYILDDTGAPAPVGVAGELCIGGDGVTRGYWRRDELTADRFVPDPFAGGTARMYRTGDLARWTASGTLDFLGRDDFQVKIRGQRIELGEIEEAMKQLPGVTEAVVVPLQSATGDTRLAGYFTGTAAEDSLRAHLKAELPDAMVPADLMQLEIMPLTPNKKIDRKSLPEPVRKAKPAKPRTATQASALESKIADIWSTVLGVQQIAPEDSFFDLGGHSLLAVQAHRDIRKALDAPTLSITDIFRFPVLRDLAKHLEGSGNTPEPEAPETEEASEARAATMSKRRAMRAGRERQMS</sequence>
<evidence type="ECO:0000256" key="2">
    <source>
        <dbReference type="ARBA" id="ARBA00022553"/>
    </source>
</evidence>
<dbReference type="InterPro" id="IPR045851">
    <property type="entry name" value="AMP-bd_C_sf"/>
</dbReference>
<dbReference type="Proteomes" id="UP000051401">
    <property type="component" value="Unassembled WGS sequence"/>
</dbReference>
<gene>
    <name evidence="6" type="primary">dhbF</name>
    <name evidence="6" type="ORF">RIdsm_04358</name>
    <name evidence="5" type="ORF">XM52_26285</name>
</gene>
<dbReference type="PROSITE" id="PS50075">
    <property type="entry name" value="CARRIER"/>
    <property type="match status" value="1"/>
</dbReference>
<feature type="region of interest" description="Disordered" evidence="3">
    <location>
        <begin position="1495"/>
        <end position="1535"/>
    </location>
</feature>
<dbReference type="InterPro" id="IPR009081">
    <property type="entry name" value="PP-bd_ACP"/>
</dbReference>
<dbReference type="CDD" id="cd08700">
    <property type="entry name" value="FMT_C_OzmH_like"/>
    <property type="match status" value="1"/>
</dbReference>
<dbReference type="RefSeq" id="WP_057821204.1">
    <property type="nucleotide sequence ID" value="NZ_CP031598.1"/>
</dbReference>
<dbReference type="GO" id="GO:0031177">
    <property type="term" value="F:phosphopantetheine binding"/>
    <property type="evidence" value="ECO:0007669"/>
    <property type="project" value="InterPro"/>
</dbReference>
<dbReference type="InterPro" id="IPR036661">
    <property type="entry name" value="Luciferase-like_sf"/>
</dbReference>
<dbReference type="InterPro" id="IPR025110">
    <property type="entry name" value="AMP-bd_C"/>
</dbReference>
<dbReference type="STRING" id="540747.SAMN04488031_10528"/>
<dbReference type="NCBIfam" id="TIGR04020">
    <property type="entry name" value="seco_metab_LLM"/>
    <property type="match status" value="1"/>
</dbReference>
<keyword evidence="1" id="KW-0596">Phosphopantetheine</keyword>
<dbReference type="PANTHER" id="PTHR45527">
    <property type="entry name" value="NONRIBOSOMAL PEPTIDE SYNTHETASE"/>
    <property type="match status" value="1"/>
</dbReference>
<evidence type="ECO:0000313" key="5">
    <source>
        <dbReference type="EMBL" id="KRS14997.1"/>
    </source>
</evidence>
<dbReference type="FunFam" id="3.40.50.980:FF:000001">
    <property type="entry name" value="Non-ribosomal peptide synthetase"/>
    <property type="match status" value="1"/>
</dbReference>
<evidence type="ECO:0000256" key="3">
    <source>
        <dbReference type="SAM" id="MobiDB-lite"/>
    </source>
</evidence>
<dbReference type="Pfam" id="PF00501">
    <property type="entry name" value="AMP-binding"/>
    <property type="match status" value="2"/>
</dbReference>
<dbReference type="PANTHER" id="PTHR45527:SF1">
    <property type="entry name" value="FATTY ACID SYNTHASE"/>
    <property type="match status" value="1"/>
</dbReference>
<name>A0A0T5P1I6_9RHOB</name>
<dbReference type="FunFam" id="3.30.300.30:FF:000010">
    <property type="entry name" value="Enterobactin synthetase component F"/>
    <property type="match status" value="1"/>
</dbReference>
<dbReference type="InterPro" id="IPR036736">
    <property type="entry name" value="ACP-like_sf"/>
</dbReference>
<dbReference type="InterPro" id="IPR020459">
    <property type="entry name" value="AMP-binding"/>
</dbReference>
<dbReference type="PROSITE" id="PS00455">
    <property type="entry name" value="AMP_BINDING"/>
    <property type="match status" value="1"/>
</dbReference>
<proteinExistence type="predicted"/>
<dbReference type="Gene3D" id="1.10.1200.10">
    <property type="entry name" value="ACP-like"/>
    <property type="match status" value="1"/>
</dbReference>
<dbReference type="PRINTS" id="PR00154">
    <property type="entry name" value="AMPBINDING"/>
</dbReference>
<keyword evidence="2" id="KW-0597">Phosphoprotein</keyword>
<dbReference type="OrthoDB" id="9803968at2"/>
<organism evidence="5 7">
    <name type="scientific">Roseovarius indicus</name>
    <dbReference type="NCBI Taxonomy" id="540747"/>
    <lineage>
        <taxon>Bacteria</taxon>
        <taxon>Pseudomonadati</taxon>
        <taxon>Pseudomonadota</taxon>
        <taxon>Alphaproteobacteria</taxon>
        <taxon>Rhodobacterales</taxon>
        <taxon>Roseobacteraceae</taxon>
        <taxon>Roseovarius</taxon>
    </lineage>
</organism>
<dbReference type="InterPro" id="IPR005793">
    <property type="entry name" value="Formyl_trans_C"/>
</dbReference>
<evidence type="ECO:0000256" key="1">
    <source>
        <dbReference type="ARBA" id="ARBA00022450"/>
    </source>
</evidence>
<dbReference type="EMBL" id="LAXI01000030">
    <property type="protein sequence ID" value="KRS14997.1"/>
    <property type="molecule type" value="Genomic_DNA"/>
</dbReference>
<dbReference type="Proteomes" id="UP000325785">
    <property type="component" value="Chromosome"/>
</dbReference>
<dbReference type="KEGG" id="rid:RIdsm_04358"/>
<dbReference type="SUPFAM" id="SSF56801">
    <property type="entry name" value="Acetyl-CoA synthetase-like"/>
    <property type="match status" value="2"/>
</dbReference>
<dbReference type="PATRIC" id="fig|540747.5.peg.4015"/>
<dbReference type="Pfam" id="PF02911">
    <property type="entry name" value="Formyl_trans_C"/>
    <property type="match status" value="1"/>
</dbReference>
<dbReference type="Gene3D" id="3.20.20.30">
    <property type="entry name" value="Luciferase-like domain"/>
    <property type="match status" value="1"/>
</dbReference>
<dbReference type="InterPro" id="IPR011034">
    <property type="entry name" value="Formyl_transferase-like_C_sf"/>
</dbReference>
<dbReference type="FunFam" id="1.10.1200.10:FF:000016">
    <property type="entry name" value="Non-ribosomal peptide synthase"/>
    <property type="match status" value="1"/>
</dbReference>
<dbReference type="Pfam" id="PF00550">
    <property type="entry name" value="PP-binding"/>
    <property type="match status" value="1"/>
</dbReference>
<dbReference type="InterPro" id="IPR011251">
    <property type="entry name" value="Luciferase-like_dom"/>
</dbReference>
<dbReference type="GO" id="GO:0043041">
    <property type="term" value="P:amino acid activation for nonribosomal peptide biosynthetic process"/>
    <property type="evidence" value="ECO:0007669"/>
    <property type="project" value="TreeGrafter"/>
</dbReference>
<dbReference type="SUPFAM" id="SSF47336">
    <property type="entry name" value="ACP-like"/>
    <property type="match status" value="1"/>
</dbReference>
<dbReference type="SUPFAM" id="SSF51679">
    <property type="entry name" value="Bacterial luciferase-like"/>
    <property type="match status" value="1"/>
</dbReference>
<dbReference type="Pfam" id="PF00551">
    <property type="entry name" value="Formyl_trans_N"/>
    <property type="match status" value="1"/>
</dbReference>
<evidence type="ECO:0000259" key="4">
    <source>
        <dbReference type="PROSITE" id="PS50075"/>
    </source>
</evidence>
<dbReference type="SMART" id="SM00823">
    <property type="entry name" value="PKS_PP"/>
    <property type="match status" value="1"/>
</dbReference>
<dbReference type="Pfam" id="PF13193">
    <property type="entry name" value="AMP-binding_C"/>
    <property type="match status" value="1"/>
</dbReference>
<dbReference type="InterPro" id="IPR020845">
    <property type="entry name" value="AMP-binding_CS"/>
</dbReference>
<protein>
    <submittedName>
        <fullName evidence="6">Dimodular nonribosomal peptide synthase</fullName>
    </submittedName>
    <submittedName>
        <fullName evidence="5">Peptide synthetase</fullName>
    </submittedName>
</protein>
<dbReference type="InterPro" id="IPR036477">
    <property type="entry name" value="Formyl_transf_N_sf"/>
</dbReference>
<feature type="domain" description="Carrier" evidence="4">
    <location>
        <begin position="1423"/>
        <end position="1499"/>
    </location>
</feature>
<dbReference type="CDD" id="cd05930">
    <property type="entry name" value="A_NRPS"/>
    <property type="match status" value="1"/>
</dbReference>
<dbReference type="EMBL" id="CP031598">
    <property type="protein sequence ID" value="QEW28527.1"/>
    <property type="molecule type" value="Genomic_DNA"/>
</dbReference>
<evidence type="ECO:0000313" key="8">
    <source>
        <dbReference type="Proteomes" id="UP000325785"/>
    </source>
</evidence>
<dbReference type="InterPro" id="IPR000873">
    <property type="entry name" value="AMP-dep_synth/lig_dom"/>
</dbReference>
<dbReference type="InterPro" id="IPR020806">
    <property type="entry name" value="PKS_PP-bd"/>
</dbReference>
<dbReference type="InterPro" id="IPR002376">
    <property type="entry name" value="Formyl_transf_N"/>
</dbReference>
<reference evidence="6 8" key="2">
    <citation type="submission" date="2018-08" db="EMBL/GenBank/DDBJ databases">
        <title>Genetic Globetrotter - A new plasmid hitch-hiking vast phylogenetic and geographic distances.</title>
        <authorList>
            <person name="Vollmers J."/>
            <person name="Petersen J."/>
        </authorList>
    </citation>
    <scope>NUCLEOTIDE SEQUENCE [LARGE SCALE GENOMIC DNA]</scope>
    <source>
        <strain evidence="6 8">DSM 26383</strain>
    </source>
</reference>
<dbReference type="InterPro" id="IPR024011">
    <property type="entry name" value="Biosynth_lucif-like_mOase_dom"/>
</dbReference>
<evidence type="ECO:0000313" key="6">
    <source>
        <dbReference type="EMBL" id="QEW28527.1"/>
    </source>
</evidence>
<dbReference type="SUPFAM" id="SSF50486">
    <property type="entry name" value="FMT C-terminal domain-like"/>
    <property type="match status" value="1"/>
</dbReference>
<evidence type="ECO:0000313" key="7">
    <source>
        <dbReference type="Proteomes" id="UP000051401"/>
    </source>
</evidence>
<dbReference type="GO" id="GO:0016705">
    <property type="term" value="F:oxidoreductase activity, acting on paired donors, with incorporation or reduction of molecular oxygen"/>
    <property type="evidence" value="ECO:0007669"/>
    <property type="project" value="InterPro"/>
</dbReference>
<dbReference type="GO" id="GO:0044550">
    <property type="term" value="P:secondary metabolite biosynthetic process"/>
    <property type="evidence" value="ECO:0007669"/>
    <property type="project" value="TreeGrafter"/>
</dbReference>
<dbReference type="InterPro" id="IPR042099">
    <property type="entry name" value="ANL_N_sf"/>
</dbReference>
<accession>A0A0T5P1I6</accession>
<reference evidence="5 7" key="1">
    <citation type="submission" date="2015-04" db="EMBL/GenBank/DDBJ databases">
        <title>The draft genome sequence of Roseovarius indicus B108T.</title>
        <authorList>
            <person name="Li G."/>
            <person name="Lai Q."/>
            <person name="Shao Z."/>
            <person name="Yan P."/>
        </authorList>
    </citation>
    <scope>NUCLEOTIDE SEQUENCE [LARGE SCALE GENOMIC DNA]</scope>
    <source>
        <strain evidence="5 7">B108</strain>
    </source>
</reference>
<dbReference type="FunFam" id="2.30.38.10:FF:000001">
    <property type="entry name" value="Non-ribosomal peptide synthetase PvdI"/>
    <property type="match status" value="1"/>
</dbReference>
<keyword evidence="7" id="KW-1185">Reference proteome</keyword>
<dbReference type="Gene3D" id="3.40.50.12780">
    <property type="entry name" value="N-terminal domain of ligase-like"/>
    <property type="match status" value="1"/>
</dbReference>
<dbReference type="Gene3D" id="3.40.50.980">
    <property type="match status" value="2"/>
</dbReference>
<dbReference type="GO" id="GO:0072330">
    <property type="term" value="P:monocarboxylic acid biosynthetic process"/>
    <property type="evidence" value="ECO:0007669"/>
    <property type="project" value="UniProtKB-ARBA"/>
</dbReference>
<dbReference type="Gene3D" id="3.30.300.30">
    <property type="match status" value="1"/>
</dbReference>
<dbReference type="Gene3D" id="3.40.50.12230">
    <property type="match status" value="1"/>
</dbReference>
<dbReference type="SUPFAM" id="SSF53328">
    <property type="entry name" value="Formyltransferase"/>
    <property type="match status" value="1"/>
</dbReference>
<dbReference type="Pfam" id="PF00296">
    <property type="entry name" value="Bac_luciferase"/>
    <property type="match status" value="1"/>
</dbReference>